<proteinExistence type="predicted"/>
<evidence type="ECO:0000313" key="1">
    <source>
        <dbReference type="EMBL" id="GAA4205054.1"/>
    </source>
</evidence>
<gene>
    <name evidence="1" type="ORF">GCM10022252_65000</name>
</gene>
<dbReference type="Proteomes" id="UP001501251">
    <property type="component" value="Unassembled WGS sequence"/>
</dbReference>
<sequence>MLDGRQVAVIADTTAGDADGALALLADTLPGEPWENAVTACLNALCRRSTYQLVKADLAAMLECYRQLVFAPGLVVFSMRLGLSVCRSAGRLRAGKPDTPRTTDD</sequence>
<comment type="caution">
    <text evidence="1">The sequence shown here is derived from an EMBL/GenBank/DDBJ whole genome shotgun (WGS) entry which is preliminary data.</text>
</comment>
<protein>
    <submittedName>
        <fullName evidence="1">Uncharacterized protein</fullName>
    </submittedName>
</protein>
<name>A0ABP8BEW7_9ACTN</name>
<keyword evidence="2" id="KW-1185">Reference proteome</keyword>
<dbReference type="EMBL" id="BAABAQ010000014">
    <property type="protein sequence ID" value="GAA4205054.1"/>
    <property type="molecule type" value="Genomic_DNA"/>
</dbReference>
<accession>A0ABP8BEW7</accession>
<dbReference type="RefSeq" id="WP_344921990.1">
    <property type="nucleotide sequence ID" value="NZ_BAABAQ010000014.1"/>
</dbReference>
<organism evidence="1 2">
    <name type="scientific">Streptosporangium oxazolinicum</name>
    <dbReference type="NCBI Taxonomy" id="909287"/>
    <lineage>
        <taxon>Bacteria</taxon>
        <taxon>Bacillati</taxon>
        <taxon>Actinomycetota</taxon>
        <taxon>Actinomycetes</taxon>
        <taxon>Streptosporangiales</taxon>
        <taxon>Streptosporangiaceae</taxon>
        <taxon>Streptosporangium</taxon>
    </lineage>
</organism>
<reference evidence="2" key="1">
    <citation type="journal article" date="2019" name="Int. J. Syst. Evol. Microbiol.">
        <title>The Global Catalogue of Microorganisms (GCM) 10K type strain sequencing project: providing services to taxonomists for standard genome sequencing and annotation.</title>
        <authorList>
            <consortium name="The Broad Institute Genomics Platform"/>
            <consortium name="The Broad Institute Genome Sequencing Center for Infectious Disease"/>
            <person name="Wu L."/>
            <person name="Ma J."/>
        </authorList>
    </citation>
    <scope>NUCLEOTIDE SEQUENCE [LARGE SCALE GENOMIC DNA]</scope>
    <source>
        <strain evidence="2">JCM 17388</strain>
    </source>
</reference>
<evidence type="ECO:0000313" key="2">
    <source>
        <dbReference type="Proteomes" id="UP001501251"/>
    </source>
</evidence>